<dbReference type="Pfam" id="PF00691">
    <property type="entry name" value="OmpA"/>
    <property type="match status" value="1"/>
</dbReference>
<dbReference type="EMBL" id="JAJADQ010000001">
    <property type="protein sequence ID" value="MCB2376032.1"/>
    <property type="molecule type" value="Genomic_DNA"/>
</dbReference>
<feature type="domain" description="OmpA-like" evidence="6">
    <location>
        <begin position="562"/>
        <end position="678"/>
    </location>
</feature>
<dbReference type="InterPro" id="IPR050330">
    <property type="entry name" value="Bact_OuterMem_StrucFunc"/>
</dbReference>
<dbReference type="SUPFAM" id="SSF48452">
    <property type="entry name" value="TPR-like"/>
    <property type="match status" value="1"/>
</dbReference>
<sequence>MSRILLLALLLLTQVAAAQNVEFDKDNFRSDKDGLKEAQREIKTGDEWYDMDPPRYEQALPHYLLAQKFNPNNARLNLRIGDCYLHSGYKPRALPYLQKAYQLNADIDPRIHYLLGQGLHLNAKWNEAIAEYKAAQPATAGKNTAQLTAAITKKIKECENGQKLEKNPSRVFIDNIGAAINSPYADYGAVISADESVILFTSRRDNSTGKERDPETGGFFEDIYQSTRTANGWSAARNLGKPVNNEGHDATVGLAPDGQRMLVYVEDNGGDLQEAELRGAAWKKPEKMGPRINSKYHESSAAYTPDGRSLYFVSDKQGGLGNRDIYKVEIEGRGPAVNLGSTINTPYGEEGVFLHPDGKTMYFSSEGHNSMGGYDIFKSVFENGKWSQPENLGWPINTPDDDVFFVISASGRHGYYSSFRDDGLGSKDIYQITFLGAEKPPVLSQEDQLLASRAQPVKEASLAPPVPIATAQVTILKGVVTDEASKLPLEATIDVVDNSRNELIASFRANAQSGRYLVSLPSGVNYGIVVRQEGYLFHSENFDLPAGAAYSEVVKDIALKKLNVGVKVVLNNIFFDFDKASLRKESTAELERLQKLLVETPALRLEISGHTDNVGKAEYNKDLSQRRAKAVVDYLVAKGVDKGRLTFAGYGDSQPVATNNTKGGRQLNRRTEFKVIGK</sequence>
<reference evidence="7" key="1">
    <citation type="submission" date="2021-10" db="EMBL/GenBank/DDBJ databases">
        <authorList>
            <person name="Dean J.D."/>
            <person name="Kim M.K."/>
            <person name="Newey C.N."/>
            <person name="Stoker T.S."/>
            <person name="Thompson D.W."/>
            <person name="Grose J.H."/>
        </authorList>
    </citation>
    <scope>NUCLEOTIDE SEQUENCE</scope>
    <source>
        <strain evidence="7">BT635</strain>
    </source>
</reference>
<dbReference type="PANTHER" id="PTHR30329:SF21">
    <property type="entry name" value="LIPOPROTEIN YIAD-RELATED"/>
    <property type="match status" value="1"/>
</dbReference>
<dbReference type="PROSITE" id="PS01068">
    <property type="entry name" value="OMPA_1"/>
    <property type="match status" value="1"/>
</dbReference>
<dbReference type="Gene3D" id="3.30.1330.60">
    <property type="entry name" value="OmpA-like domain"/>
    <property type="match status" value="1"/>
</dbReference>
<protein>
    <submittedName>
        <fullName evidence="7">OmpA family protein</fullName>
    </submittedName>
</protein>
<name>A0ABS8A8H0_9BACT</name>
<evidence type="ECO:0000313" key="8">
    <source>
        <dbReference type="Proteomes" id="UP001165297"/>
    </source>
</evidence>
<comment type="subcellular location">
    <subcellularLocation>
        <location evidence="1">Cell outer membrane</location>
    </subcellularLocation>
</comment>
<evidence type="ECO:0000256" key="4">
    <source>
        <dbReference type="PROSITE-ProRule" id="PRU00473"/>
    </source>
</evidence>
<feature type="signal peptide" evidence="5">
    <location>
        <begin position="1"/>
        <end position="18"/>
    </location>
</feature>
<evidence type="ECO:0000313" key="7">
    <source>
        <dbReference type="EMBL" id="MCB2376032.1"/>
    </source>
</evidence>
<evidence type="ECO:0000256" key="1">
    <source>
        <dbReference type="ARBA" id="ARBA00004442"/>
    </source>
</evidence>
<evidence type="ECO:0000256" key="3">
    <source>
        <dbReference type="ARBA" id="ARBA00023237"/>
    </source>
</evidence>
<keyword evidence="2 4" id="KW-0472">Membrane</keyword>
<dbReference type="PANTHER" id="PTHR30329">
    <property type="entry name" value="STATOR ELEMENT OF FLAGELLAR MOTOR COMPLEX"/>
    <property type="match status" value="1"/>
</dbReference>
<gene>
    <name evidence="7" type="ORF">LGH70_00450</name>
</gene>
<organism evidence="7 8">
    <name type="scientific">Hymenobacter nitidus</name>
    <dbReference type="NCBI Taxonomy" id="2880929"/>
    <lineage>
        <taxon>Bacteria</taxon>
        <taxon>Pseudomonadati</taxon>
        <taxon>Bacteroidota</taxon>
        <taxon>Cytophagia</taxon>
        <taxon>Cytophagales</taxon>
        <taxon>Hymenobacteraceae</taxon>
        <taxon>Hymenobacter</taxon>
    </lineage>
</organism>
<dbReference type="Proteomes" id="UP001165297">
    <property type="component" value="Unassembled WGS sequence"/>
</dbReference>
<evidence type="ECO:0000256" key="2">
    <source>
        <dbReference type="ARBA" id="ARBA00023136"/>
    </source>
</evidence>
<evidence type="ECO:0000259" key="6">
    <source>
        <dbReference type="PROSITE" id="PS51123"/>
    </source>
</evidence>
<dbReference type="InterPro" id="IPR006665">
    <property type="entry name" value="OmpA-like"/>
</dbReference>
<dbReference type="InterPro" id="IPR006664">
    <property type="entry name" value="OMP_bac"/>
</dbReference>
<dbReference type="Gene3D" id="2.120.10.30">
    <property type="entry name" value="TolB, C-terminal domain"/>
    <property type="match status" value="1"/>
</dbReference>
<dbReference type="PROSITE" id="PS51123">
    <property type="entry name" value="OMPA_2"/>
    <property type="match status" value="1"/>
</dbReference>
<dbReference type="Gene3D" id="1.25.40.10">
    <property type="entry name" value="Tetratricopeptide repeat domain"/>
    <property type="match status" value="1"/>
</dbReference>
<comment type="caution">
    <text evidence="7">The sequence shown here is derived from an EMBL/GenBank/DDBJ whole genome shotgun (WGS) entry which is preliminary data.</text>
</comment>
<dbReference type="SUPFAM" id="SSF103088">
    <property type="entry name" value="OmpA-like"/>
    <property type="match status" value="1"/>
</dbReference>
<keyword evidence="3" id="KW-0998">Cell outer membrane</keyword>
<dbReference type="RefSeq" id="WP_226181640.1">
    <property type="nucleotide sequence ID" value="NZ_JAJADQ010000001.1"/>
</dbReference>
<evidence type="ECO:0000256" key="5">
    <source>
        <dbReference type="SAM" id="SignalP"/>
    </source>
</evidence>
<dbReference type="InterPro" id="IPR006690">
    <property type="entry name" value="OMPA-like_CS"/>
</dbReference>
<keyword evidence="8" id="KW-1185">Reference proteome</keyword>
<feature type="chain" id="PRO_5046072791" evidence="5">
    <location>
        <begin position="19"/>
        <end position="678"/>
    </location>
</feature>
<dbReference type="InterPro" id="IPR011659">
    <property type="entry name" value="WD40"/>
</dbReference>
<dbReference type="CDD" id="cd07185">
    <property type="entry name" value="OmpA_C-like"/>
    <property type="match status" value="1"/>
</dbReference>
<accession>A0ABS8A8H0</accession>
<dbReference type="SUPFAM" id="SSF82171">
    <property type="entry name" value="DPP6 N-terminal domain-like"/>
    <property type="match status" value="1"/>
</dbReference>
<dbReference type="Gene3D" id="2.60.40.1120">
    <property type="entry name" value="Carboxypeptidase-like, regulatory domain"/>
    <property type="match status" value="1"/>
</dbReference>
<dbReference type="InterPro" id="IPR011990">
    <property type="entry name" value="TPR-like_helical_dom_sf"/>
</dbReference>
<dbReference type="Pfam" id="PF07676">
    <property type="entry name" value="PD40"/>
    <property type="match status" value="3"/>
</dbReference>
<dbReference type="InterPro" id="IPR011042">
    <property type="entry name" value="6-blade_b-propeller_TolB-like"/>
</dbReference>
<keyword evidence="5" id="KW-0732">Signal</keyword>
<dbReference type="InterPro" id="IPR036737">
    <property type="entry name" value="OmpA-like_sf"/>
</dbReference>
<dbReference type="PRINTS" id="PR01021">
    <property type="entry name" value="OMPADOMAIN"/>
</dbReference>
<proteinExistence type="predicted"/>